<dbReference type="STRING" id="1075090.GOAMR_15_00430"/>
<feature type="region of interest" description="Disordered" evidence="1">
    <location>
        <begin position="104"/>
        <end position="123"/>
    </location>
</feature>
<organism evidence="3 4">
    <name type="scientific">Gordonia amarae NBRC 15530</name>
    <dbReference type="NCBI Taxonomy" id="1075090"/>
    <lineage>
        <taxon>Bacteria</taxon>
        <taxon>Bacillati</taxon>
        <taxon>Actinomycetota</taxon>
        <taxon>Actinomycetes</taxon>
        <taxon>Mycobacteriales</taxon>
        <taxon>Gordoniaceae</taxon>
        <taxon>Gordonia</taxon>
    </lineage>
</organism>
<proteinExistence type="predicted"/>
<feature type="transmembrane region" description="Helical" evidence="2">
    <location>
        <begin position="71"/>
        <end position="94"/>
    </location>
</feature>
<feature type="region of interest" description="Disordered" evidence="1">
    <location>
        <begin position="1"/>
        <end position="65"/>
    </location>
</feature>
<name>G7GKY6_9ACTN</name>
<reference evidence="3 4" key="1">
    <citation type="submission" date="2011-11" db="EMBL/GenBank/DDBJ databases">
        <title>Whole genome shotgun sequence of Gordonia amarae NBRC 15530.</title>
        <authorList>
            <person name="Takarada H."/>
            <person name="Hosoyama A."/>
            <person name="Tsuchikane K."/>
            <person name="Katsumata H."/>
            <person name="Yamazaki S."/>
            <person name="Fujita N."/>
        </authorList>
    </citation>
    <scope>NUCLEOTIDE SEQUENCE [LARGE SCALE GENOMIC DNA]</scope>
    <source>
        <strain evidence="3 4">NBRC 15530</strain>
    </source>
</reference>
<evidence type="ECO:0000313" key="4">
    <source>
        <dbReference type="Proteomes" id="UP000006023"/>
    </source>
</evidence>
<dbReference type="EMBL" id="BAED01000015">
    <property type="protein sequence ID" value="GAB04261.1"/>
    <property type="molecule type" value="Genomic_DNA"/>
</dbReference>
<keyword evidence="4" id="KW-1185">Reference proteome</keyword>
<evidence type="ECO:0000256" key="2">
    <source>
        <dbReference type="SAM" id="Phobius"/>
    </source>
</evidence>
<keyword evidence="2" id="KW-0812">Transmembrane</keyword>
<dbReference type="AlphaFoldDB" id="G7GKY6"/>
<accession>G7GKY6</accession>
<feature type="compositionally biased region" description="Low complexity" evidence="1">
    <location>
        <begin position="104"/>
        <end position="121"/>
    </location>
</feature>
<gene>
    <name evidence="3" type="ORF">GOAMR_15_00430</name>
</gene>
<evidence type="ECO:0000313" key="3">
    <source>
        <dbReference type="EMBL" id="GAB04261.1"/>
    </source>
</evidence>
<keyword evidence="2" id="KW-0472">Membrane</keyword>
<evidence type="ECO:0000256" key="1">
    <source>
        <dbReference type="SAM" id="MobiDB-lite"/>
    </source>
</evidence>
<feature type="compositionally biased region" description="Low complexity" evidence="1">
    <location>
        <begin position="8"/>
        <end position="23"/>
    </location>
</feature>
<dbReference type="Proteomes" id="UP000006023">
    <property type="component" value="Unassembled WGS sequence"/>
</dbReference>
<protein>
    <submittedName>
        <fullName evidence="3">Uncharacterized protein</fullName>
    </submittedName>
</protein>
<sequence length="251" mass="25861">MENIVTDGSWPPGNPGSQSNPGNHQFGGGQLPPQPQQWGQPHPQYPNPGGQQFGGPGGPPNAPDGKNRTMLWLTIGAVAVAAVMVAVAVVVFFVGDDDEGPGTTVAAGSTTGSSSGSSDQGGSDEVDYAAFVSKFLHNLWTYTPENMGPYRTAVATHCSDSPSKSFAEIGITAIPNGGITAEVVGTPTFEANTAGIVEGLVPVTYSMQVKTTGFVDGTMPVTGTAWVRQGNPLCIAKNDRNEKAPIPLPPN</sequence>
<keyword evidence="2" id="KW-1133">Transmembrane helix</keyword>
<comment type="caution">
    <text evidence="3">The sequence shown here is derived from an EMBL/GenBank/DDBJ whole genome shotgun (WGS) entry which is preliminary data.</text>
</comment>
<feature type="compositionally biased region" description="Low complexity" evidence="1">
    <location>
        <begin position="36"/>
        <end position="50"/>
    </location>
</feature>